<dbReference type="Proteomes" id="UP001054945">
    <property type="component" value="Unassembled WGS sequence"/>
</dbReference>
<proteinExistence type="predicted"/>
<reference evidence="1 2" key="1">
    <citation type="submission" date="2021-06" db="EMBL/GenBank/DDBJ databases">
        <title>Caerostris extrusa draft genome.</title>
        <authorList>
            <person name="Kono N."/>
            <person name="Arakawa K."/>
        </authorList>
    </citation>
    <scope>NUCLEOTIDE SEQUENCE [LARGE SCALE GENOMIC DNA]</scope>
</reference>
<dbReference type="AlphaFoldDB" id="A0AAV4XFB4"/>
<accession>A0AAV4XFB4</accession>
<comment type="caution">
    <text evidence="1">The sequence shown here is derived from an EMBL/GenBank/DDBJ whole genome shotgun (WGS) entry which is preliminary data.</text>
</comment>
<name>A0AAV4XFB4_CAEEX</name>
<evidence type="ECO:0000313" key="1">
    <source>
        <dbReference type="EMBL" id="GIY93332.1"/>
    </source>
</evidence>
<sequence>MLYWTYPTVVDIQKSSPSYLEIPAITICNPVGYNYTALCTEFRVGVCMIEELVRFNLVTLCKQHPESCLDGNIAPDYIVSHFLCIKSLLVRKMLKIIPSSLFSNLTL</sequence>
<organism evidence="1 2">
    <name type="scientific">Caerostris extrusa</name>
    <name type="common">Bark spider</name>
    <name type="synonym">Caerostris bankana</name>
    <dbReference type="NCBI Taxonomy" id="172846"/>
    <lineage>
        <taxon>Eukaryota</taxon>
        <taxon>Metazoa</taxon>
        <taxon>Ecdysozoa</taxon>
        <taxon>Arthropoda</taxon>
        <taxon>Chelicerata</taxon>
        <taxon>Arachnida</taxon>
        <taxon>Araneae</taxon>
        <taxon>Araneomorphae</taxon>
        <taxon>Entelegynae</taxon>
        <taxon>Araneoidea</taxon>
        <taxon>Araneidae</taxon>
        <taxon>Caerostris</taxon>
    </lineage>
</organism>
<protein>
    <recommendedName>
        <fullName evidence="3">FZ domain-containing protein</fullName>
    </recommendedName>
</protein>
<keyword evidence="2" id="KW-1185">Reference proteome</keyword>
<evidence type="ECO:0000313" key="2">
    <source>
        <dbReference type="Proteomes" id="UP001054945"/>
    </source>
</evidence>
<evidence type="ECO:0008006" key="3">
    <source>
        <dbReference type="Google" id="ProtNLM"/>
    </source>
</evidence>
<dbReference type="EMBL" id="BPLR01017650">
    <property type="protein sequence ID" value="GIY93332.1"/>
    <property type="molecule type" value="Genomic_DNA"/>
</dbReference>
<gene>
    <name evidence="1" type="primary">AVEN_163537_1</name>
    <name evidence="1" type="ORF">CEXT_45871</name>
</gene>